<feature type="compositionally biased region" description="Polar residues" evidence="1">
    <location>
        <begin position="158"/>
        <end position="178"/>
    </location>
</feature>
<protein>
    <recommendedName>
        <fullName evidence="4">HTH CENPB-type domain-containing protein</fullName>
    </recommendedName>
</protein>
<feature type="region of interest" description="Disordered" evidence="1">
    <location>
        <begin position="1"/>
        <end position="26"/>
    </location>
</feature>
<dbReference type="EMBL" id="CDMC01000009">
    <property type="protein sequence ID" value="CEL07703.1"/>
    <property type="molecule type" value="Genomic_DNA"/>
</dbReference>
<accession>A0A0U5G8V7</accession>
<reference evidence="3" key="1">
    <citation type="journal article" date="2016" name="Genome Announc.">
        <title>Draft genome sequences of fungus Aspergillus calidoustus.</title>
        <authorList>
            <person name="Horn F."/>
            <person name="Linde J."/>
            <person name="Mattern D.J."/>
            <person name="Walther G."/>
            <person name="Guthke R."/>
            <person name="Scherlach K."/>
            <person name="Martin K."/>
            <person name="Brakhage A.A."/>
            <person name="Petzke L."/>
            <person name="Valiante V."/>
        </authorList>
    </citation>
    <scope>NUCLEOTIDE SEQUENCE [LARGE SCALE GENOMIC DNA]</scope>
    <source>
        <strain evidence="3">SF006504</strain>
    </source>
</reference>
<dbReference type="STRING" id="454130.A0A0U5G8V7"/>
<dbReference type="AlphaFoldDB" id="A0A0U5G8V7"/>
<evidence type="ECO:0000313" key="3">
    <source>
        <dbReference type="Proteomes" id="UP000054771"/>
    </source>
</evidence>
<proteinExistence type="predicted"/>
<dbReference type="OrthoDB" id="4491199at2759"/>
<dbReference type="Proteomes" id="UP000054771">
    <property type="component" value="Unassembled WGS sequence"/>
</dbReference>
<evidence type="ECO:0000313" key="2">
    <source>
        <dbReference type="EMBL" id="CEL07703.1"/>
    </source>
</evidence>
<feature type="region of interest" description="Disordered" evidence="1">
    <location>
        <begin position="157"/>
        <end position="178"/>
    </location>
</feature>
<name>A0A0U5G8V7_ASPCI</name>
<organism evidence="2 3">
    <name type="scientific">Aspergillus calidoustus</name>
    <dbReference type="NCBI Taxonomy" id="454130"/>
    <lineage>
        <taxon>Eukaryota</taxon>
        <taxon>Fungi</taxon>
        <taxon>Dikarya</taxon>
        <taxon>Ascomycota</taxon>
        <taxon>Pezizomycotina</taxon>
        <taxon>Eurotiomycetes</taxon>
        <taxon>Eurotiomycetidae</taxon>
        <taxon>Eurotiales</taxon>
        <taxon>Aspergillaceae</taxon>
        <taxon>Aspergillus</taxon>
        <taxon>Aspergillus subgen. Nidulantes</taxon>
    </lineage>
</organism>
<keyword evidence="3" id="KW-1185">Reference proteome</keyword>
<evidence type="ECO:0000256" key="1">
    <source>
        <dbReference type="SAM" id="MobiDB-lite"/>
    </source>
</evidence>
<gene>
    <name evidence="2" type="ORF">ASPCAL10858</name>
</gene>
<dbReference type="OMA" id="IECIGAN"/>
<sequence length="178" mass="20107">MAYPLQADSANNTPTTPPPSPGKPLGKNWVTGFIKRHESIKSRFARKYNYQRALREDPKAMTKLFDSLKALRKNNAIQLQDIYNFDETDFAMGLIATTRVVTRAEMLGKPHLIQPGQREWVTAIECVGSTGFVVLPCIIFKGCRLYHRNDLVRARPHSPNSHHLVQSTPVLSSNPRLI</sequence>
<evidence type="ECO:0008006" key="4">
    <source>
        <dbReference type="Google" id="ProtNLM"/>
    </source>
</evidence>